<proteinExistence type="predicted"/>
<organism evidence="1 2">
    <name type="scientific">Geodia barretti</name>
    <name type="common">Barrett's horny sponge</name>
    <dbReference type="NCBI Taxonomy" id="519541"/>
    <lineage>
        <taxon>Eukaryota</taxon>
        <taxon>Metazoa</taxon>
        <taxon>Porifera</taxon>
        <taxon>Demospongiae</taxon>
        <taxon>Heteroscleromorpha</taxon>
        <taxon>Tetractinellida</taxon>
        <taxon>Astrophorina</taxon>
        <taxon>Geodiidae</taxon>
        <taxon>Geodia</taxon>
    </lineage>
</organism>
<comment type="caution">
    <text evidence="1">The sequence shown here is derived from an EMBL/GenBank/DDBJ whole genome shotgun (WGS) entry which is preliminary data.</text>
</comment>
<accession>A0AA35T6Z1</accession>
<evidence type="ECO:0000313" key="1">
    <source>
        <dbReference type="EMBL" id="CAI8041932.1"/>
    </source>
</evidence>
<feature type="non-terminal residue" evidence="1">
    <location>
        <position position="40"/>
    </location>
</feature>
<evidence type="ECO:0000313" key="2">
    <source>
        <dbReference type="Proteomes" id="UP001174909"/>
    </source>
</evidence>
<dbReference type="EMBL" id="CASHTH010003225">
    <property type="protein sequence ID" value="CAI8041932.1"/>
    <property type="molecule type" value="Genomic_DNA"/>
</dbReference>
<keyword evidence="2" id="KW-1185">Reference proteome</keyword>
<reference evidence="1" key="1">
    <citation type="submission" date="2023-03" db="EMBL/GenBank/DDBJ databases">
        <authorList>
            <person name="Steffen K."/>
            <person name="Cardenas P."/>
        </authorList>
    </citation>
    <scope>NUCLEOTIDE SEQUENCE</scope>
</reference>
<protein>
    <submittedName>
        <fullName evidence="1">Uncharacterized protein</fullName>
    </submittedName>
</protein>
<dbReference type="Proteomes" id="UP001174909">
    <property type="component" value="Unassembled WGS sequence"/>
</dbReference>
<dbReference type="AlphaFoldDB" id="A0AA35T6Z1"/>
<name>A0AA35T6Z1_GEOBA</name>
<gene>
    <name evidence="1" type="ORF">GBAR_LOCUS23271</name>
</gene>
<sequence>MVMMNVTSAEFVGFQNNADFYTKHSLCYRCGLHETNQSIA</sequence>